<proteinExistence type="predicted"/>
<comment type="caution">
    <text evidence="1">The sequence shown here is derived from an EMBL/GenBank/DDBJ whole genome shotgun (WGS) entry which is preliminary data.</text>
</comment>
<dbReference type="Proteomes" id="UP000276133">
    <property type="component" value="Unassembled WGS sequence"/>
</dbReference>
<dbReference type="AlphaFoldDB" id="A0A3M7P530"/>
<organism evidence="1 2">
    <name type="scientific">Brachionus plicatilis</name>
    <name type="common">Marine rotifer</name>
    <name type="synonym">Brachionus muelleri</name>
    <dbReference type="NCBI Taxonomy" id="10195"/>
    <lineage>
        <taxon>Eukaryota</taxon>
        <taxon>Metazoa</taxon>
        <taxon>Spiralia</taxon>
        <taxon>Gnathifera</taxon>
        <taxon>Rotifera</taxon>
        <taxon>Eurotatoria</taxon>
        <taxon>Monogononta</taxon>
        <taxon>Pseudotrocha</taxon>
        <taxon>Ploima</taxon>
        <taxon>Brachionidae</taxon>
        <taxon>Brachionus</taxon>
    </lineage>
</organism>
<name>A0A3M7P530_BRAPC</name>
<evidence type="ECO:0000313" key="1">
    <source>
        <dbReference type="EMBL" id="RMZ93930.1"/>
    </source>
</evidence>
<dbReference type="EMBL" id="REGN01013434">
    <property type="protein sequence ID" value="RMZ93930.1"/>
    <property type="molecule type" value="Genomic_DNA"/>
</dbReference>
<dbReference type="OrthoDB" id="10006997at2759"/>
<keyword evidence="2" id="KW-1185">Reference proteome</keyword>
<accession>A0A3M7P530</accession>
<evidence type="ECO:0000313" key="2">
    <source>
        <dbReference type="Proteomes" id="UP000276133"/>
    </source>
</evidence>
<reference evidence="1 2" key="1">
    <citation type="journal article" date="2018" name="Sci. Rep.">
        <title>Genomic signatures of local adaptation to the degree of environmental predictability in rotifers.</title>
        <authorList>
            <person name="Franch-Gras L."/>
            <person name="Hahn C."/>
            <person name="Garcia-Roger E.M."/>
            <person name="Carmona M.J."/>
            <person name="Serra M."/>
            <person name="Gomez A."/>
        </authorList>
    </citation>
    <scope>NUCLEOTIDE SEQUENCE [LARGE SCALE GENOMIC DNA]</scope>
    <source>
        <strain evidence="1">HYR1</strain>
    </source>
</reference>
<sequence>ANIKRRKILELRVNKNVDYFRNTDISGILDGYRADIDQQGWNAIKEQSGDWVCTYSKDDIYQMMRKTSDNVMCLGILIERNEEAITHPTKGLKLLSVSNTLITYDAFIAAMSFARNSQQEENYGEFNQINDQFCIIGQAREKINAVIPLYINYEHMKRIRILEGIWLGYLYTLDSYGYDKEQEIGLLKLLYDIIILRKETSRNKQIIDELVKVCQFIISESIGFKTAYGENTYQNFVSSIQSRQISPYDLSIPLMVGYLKNDLKNVLIPVYYEHIRRSLQGRLSIDRNNMIETLLYGDENERAKTVAVKSGSSFMQSEHDPDFVEKTFIDFFHDEMNKPIELIPETVTGEDRKQIKKEANAEFIRQLLKDLNLSVPMLIKDMLKYAEINEFYVENHLDYDDLRKELLIILFYDRSVPKIVTKANILSSIDEKLQGMLIIISILFFDDETT</sequence>
<feature type="non-terminal residue" evidence="1">
    <location>
        <position position="1"/>
    </location>
</feature>
<protein>
    <submittedName>
        <fullName evidence="1">von Willebrand factor type A domain containing</fullName>
    </submittedName>
</protein>
<gene>
    <name evidence="1" type="ORF">BpHYR1_044328</name>
</gene>